<dbReference type="Proteomes" id="UP000887540">
    <property type="component" value="Unplaced"/>
</dbReference>
<dbReference type="GO" id="GO:0003676">
    <property type="term" value="F:nucleic acid binding"/>
    <property type="evidence" value="ECO:0007669"/>
    <property type="project" value="InterPro"/>
</dbReference>
<dbReference type="AlphaFoldDB" id="A0A914DSR7"/>
<dbReference type="WBParaSite" id="ACRNAN_scaffold3609.g8585.t1">
    <property type="protein sequence ID" value="ACRNAN_scaffold3609.g8585.t1"/>
    <property type="gene ID" value="ACRNAN_scaffold3609.g8585"/>
</dbReference>
<sequence length="90" mass="10795">MPGKYKSEELRKLIVEAKQRGEMDKDIAERYHCGKNQEEIRRKFSNKNELFRALQEEWNRIPVDTLKGFMESMPRRMKAVIKAKGYPTKY</sequence>
<organism evidence="1 2">
    <name type="scientific">Acrobeloides nanus</name>
    <dbReference type="NCBI Taxonomy" id="290746"/>
    <lineage>
        <taxon>Eukaryota</taxon>
        <taxon>Metazoa</taxon>
        <taxon>Ecdysozoa</taxon>
        <taxon>Nematoda</taxon>
        <taxon>Chromadorea</taxon>
        <taxon>Rhabditida</taxon>
        <taxon>Tylenchina</taxon>
        <taxon>Cephalobomorpha</taxon>
        <taxon>Cephaloboidea</taxon>
        <taxon>Cephalobidae</taxon>
        <taxon>Acrobeloides</taxon>
    </lineage>
</organism>
<reference evidence="2" key="1">
    <citation type="submission" date="2022-11" db="UniProtKB">
        <authorList>
            <consortium name="WormBaseParasite"/>
        </authorList>
    </citation>
    <scope>IDENTIFICATION</scope>
</reference>
<dbReference type="SUPFAM" id="SSF111384">
    <property type="entry name" value="OmpH-like"/>
    <property type="match status" value="1"/>
</dbReference>
<dbReference type="Gene3D" id="3.30.420.10">
    <property type="entry name" value="Ribonuclease H-like superfamily/Ribonuclease H"/>
    <property type="match status" value="1"/>
</dbReference>
<keyword evidence="1" id="KW-1185">Reference proteome</keyword>
<name>A0A914DSR7_9BILA</name>
<evidence type="ECO:0000313" key="2">
    <source>
        <dbReference type="WBParaSite" id="ACRNAN_scaffold3609.g8585.t1"/>
    </source>
</evidence>
<dbReference type="InterPro" id="IPR036397">
    <property type="entry name" value="RNaseH_sf"/>
</dbReference>
<accession>A0A914DSR7</accession>
<evidence type="ECO:0000313" key="1">
    <source>
        <dbReference type="Proteomes" id="UP000887540"/>
    </source>
</evidence>
<protein>
    <submittedName>
        <fullName evidence="2">Uncharacterized protein</fullName>
    </submittedName>
</protein>
<proteinExistence type="predicted"/>
<dbReference type="InterPro" id="IPR024930">
    <property type="entry name" value="Skp_dom_sf"/>
</dbReference>